<dbReference type="EMBL" id="JAQOWY010000032">
    <property type="protein sequence ID" value="KAK1854701.1"/>
    <property type="molecule type" value="Genomic_DNA"/>
</dbReference>
<sequence length="109" mass="11684">MPASPLGATAASQRSAAKSDWRLGFRSGGGHDQPEPSSSISTYSETWSFTHTHKSSVGQSVVTISAPGQDCGSPSWKQWDRGYDGSLARQTQTQKQAQAQEAIGKWQSN</sequence>
<feature type="region of interest" description="Disordered" evidence="1">
    <location>
        <begin position="87"/>
        <end position="109"/>
    </location>
</feature>
<reference evidence="2" key="1">
    <citation type="submission" date="2023-01" db="EMBL/GenBank/DDBJ databases">
        <title>Colletotrichum chrysophilum M932 genome sequence.</title>
        <authorList>
            <person name="Baroncelli R."/>
        </authorList>
    </citation>
    <scope>NUCLEOTIDE SEQUENCE</scope>
    <source>
        <strain evidence="2">M932</strain>
    </source>
</reference>
<evidence type="ECO:0000313" key="3">
    <source>
        <dbReference type="Proteomes" id="UP001243330"/>
    </source>
</evidence>
<dbReference type="AlphaFoldDB" id="A0AAD9ES64"/>
<name>A0AAD9ES64_9PEZI</name>
<feature type="region of interest" description="Disordered" evidence="1">
    <location>
        <begin position="1"/>
        <end position="42"/>
    </location>
</feature>
<evidence type="ECO:0000256" key="1">
    <source>
        <dbReference type="SAM" id="MobiDB-lite"/>
    </source>
</evidence>
<dbReference type="Proteomes" id="UP001243330">
    <property type="component" value="Unassembled WGS sequence"/>
</dbReference>
<protein>
    <submittedName>
        <fullName evidence="2">Uncharacterized protein</fullName>
    </submittedName>
</protein>
<comment type="caution">
    <text evidence="2">The sequence shown here is derived from an EMBL/GenBank/DDBJ whole genome shotgun (WGS) entry which is preliminary data.</text>
</comment>
<keyword evidence="3" id="KW-1185">Reference proteome</keyword>
<evidence type="ECO:0000313" key="2">
    <source>
        <dbReference type="EMBL" id="KAK1854701.1"/>
    </source>
</evidence>
<proteinExistence type="predicted"/>
<gene>
    <name evidence="2" type="ORF">CCHR01_02627</name>
</gene>
<feature type="compositionally biased region" description="Low complexity" evidence="1">
    <location>
        <begin position="90"/>
        <end position="100"/>
    </location>
</feature>
<accession>A0AAD9ES64</accession>
<organism evidence="2 3">
    <name type="scientific">Colletotrichum chrysophilum</name>
    <dbReference type="NCBI Taxonomy" id="1836956"/>
    <lineage>
        <taxon>Eukaryota</taxon>
        <taxon>Fungi</taxon>
        <taxon>Dikarya</taxon>
        <taxon>Ascomycota</taxon>
        <taxon>Pezizomycotina</taxon>
        <taxon>Sordariomycetes</taxon>
        <taxon>Hypocreomycetidae</taxon>
        <taxon>Glomerellales</taxon>
        <taxon>Glomerellaceae</taxon>
        <taxon>Colletotrichum</taxon>
        <taxon>Colletotrichum gloeosporioides species complex</taxon>
    </lineage>
</organism>